<feature type="compositionally biased region" description="Polar residues" evidence="2">
    <location>
        <begin position="92"/>
        <end position="102"/>
    </location>
</feature>
<keyword evidence="1" id="KW-0378">Hydrolase</keyword>
<dbReference type="Gene3D" id="3.40.50.1000">
    <property type="entry name" value="HAD superfamily/HAD-like"/>
    <property type="match status" value="1"/>
</dbReference>
<dbReference type="PANTHER" id="PTHR43316:SF9">
    <property type="entry name" value="ACID DEHALOGENASE, PUTATIVE (AFU_ORTHOLOGUE AFUA_6G14460)-RELATED"/>
    <property type="match status" value="1"/>
</dbReference>
<evidence type="ECO:0000256" key="1">
    <source>
        <dbReference type="ARBA" id="ARBA00022801"/>
    </source>
</evidence>
<gene>
    <name evidence="3" type="ORF">EDB92DRAFT_1827969</name>
</gene>
<keyword evidence="4" id="KW-1185">Reference proteome</keyword>
<reference evidence="3" key="1">
    <citation type="submission" date="2022-01" db="EMBL/GenBank/DDBJ databases">
        <title>Comparative genomics reveals a dynamic genome evolution in the ectomycorrhizal milk-cap (Lactarius) mushrooms.</title>
        <authorList>
            <consortium name="DOE Joint Genome Institute"/>
            <person name="Lebreton A."/>
            <person name="Tang N."/>
            <person name="Kuo A."/>
            <person name="LaButti K."/>
            <person name="Drula E."/>
            <person name="Barry K."/>
            <person name="Clum A."/>
            <person name="Lipzen A."/>
            <person name="Mousain D."/>
            <person name="Ng V."/>
            <person name="Wang R."/>
            <person name="Wang X."/>
            <person name="Dai Y."/>
            <person name="Henrissat B."/>
            <person name="Grigoriev I.V."/>
            <person name="Guerin-Laguette A."/>
            <person name="Yu F."/>
            <person name="Martin F.M."/>
        </authorList>
    </citation>
    <scope>NUCLEOTIDE SEQUENCE</scope>
    <source>
        <strain evidence="3">QP</strain>
    </source>
</reference>
<dbReference type="EMBL" id="JAKELL010000001">
    <property type="protein sequence ID" value="KAH9001641.1"/>
    <property type="molecule type" value="Genomic_DNA"/>
</dbReference>
<dbReference type="PRINTS" id="PR00413">
    <property type="entry name" value="HADHALOGNASE"/>
</dbReference>
<dbReference type="GO" id="GO:0016791">
    <property type="term" value="F:phosphatase activity"/>
    <property type="evidence" value="ECO:0007669"/>
    <property type="project" value="UniProtKB-ARBA"/>
</dbReference>
<proteinExistence type="predicted"/>
<dbReference type="InterPro" id="IPR036412">
    <property type="entry name" value="HAD-like_sf"/>
</dbReference>
<dbReference type="AlphaFoldDB" id="A0AAD4LTG9"/>
<feature type="compositionally biased region" description="Polar residues" evidence="2">
    <location>
        <begin position="121"/>
        <end position="143"/>
    </location>
</feature>
<accession>A0AAD4LTG9</accession>
<dbReference type="Proteomes" id="UP001201163">
    <property type="component" value="Unassembled WGS sequence"/>
</dbReference>
<protein>
    <submittedName>
        <fullName evidence="3">HAD-like domain-containing protein</fullName>
    </submittedName>
</protein>
<feature type="region of interest" description="Disordered" evidence="2">
    <location>
        <begin position="92"/>
        <end position="143"/>
    </location>
</feature>
<dbReference type="Gene3D" id="1.10.150.750">
    <property type="match status" value="1"/>
</dbReference>
<evidence type="ECO:0000256" key="2">
    <source>
        <dbReference type="SAM" id="MobiDB-lite"/>
    </source>
</evidence>
<comment type="caution">
    <text evidence="3">The sequence shown here is derived from an EMBL/GenBank/DDBJ whole genome shotgun (WGS) entry which is preliminary data.</text>
</comment>
<organism evidence="3 4">
    <name type="scientific">Lactarius akahatsu</name>
    <dbReference type="NCBI Taxonomy" id="416441"/>
    <lineage>
        <taxon>Eukaryota</taxon>
        <taxon>Fungi</taxon>
        <taxon>Dikarya</taxon>
        <taxon>Basidiomycota</taxon>
        <taxon>Agaricomycotina</taxon>
        <taxon>Agaricomycetes</taxon>
        <taxon>Russulales</taxon>
        <taxon>Russulaceae</taxon>
        <taxon>Lactarius</taxon>
    </lineage>
</organism>
<dbReference type="InterPro" id="IPR023214">
    <property type="entry name" value="HAD_sf"/>
</dbReference>
<dbReference type="InterPro" id="IPR006439">
    <property type="entry name" value="HAD-SF_hydro_IA"/>
</dbReference>
<dbReference type="SUPFAM" id="SSF56784">
    <property type="entry name" value="HAD-like"/>
    <property type="match status" value="1"/>
</dbReference>
<dbReference type="PANTHER" id="PTHR43316">
    <property type="entry name" value="HYDROLASE, HALOACID DELAHOGENASE-RELATED"/>
    <property type="match status" value="1"/>
</dbReference>
<sequence length="286" mass="30438">MARGPVGGLFWVSARTCRACARGARPGTNTTMSESLSQFKALIFDVYGTLVNWESGILTALSPLLANPGQEWSKSDILFAYSTVESDLQLSRRSTQRGQLDTTAPDRAIVSGSGDPERGTETQSHTQIGSSSPDAIPSGQTQHSPAATAFAASLAQWPIFPDTPAALARLSALGLKLARQGGFAFDAVYTAEDVGSYKSLEREQILVVAQSLLHDHVPARALGLSSVWIDRPDAVTCIDGNEGAEGACGQRGIYKVEISGLERICGRGRGSTGQTLIRFLIQSLQR</sequence>
<evidence type="ECO:0000313" key="3">
    <source>
        <dbReference type="EMBL" id="KAH9001641.1"/>
    </source>
</evidence>
<evidence type="ECO:0000313" key="4">
    <source>
        <dbReference type="Proteomes" id="UP001201163"/>
    </source>
</evidence>
<name>A0AAD4LTG9_9AGAM</name>
<dbReference type="InterPro" id="IPR051540">
    <property type="entry name" value="S-2-haloacid_dehalogenase"/>
</dbReference>